<dbReference type="Gene3D" id="1.25.40.10">
    <property type="entry name" value="Tetratricopeptide repeat domain"/>
    <property type="match status" value="1"/>
</dbReference>
<dbReference type="SUPFAM" id="SSF48452">
    <property type="entry name" value="TPR-like"/>
    <property type="match status" value="1"/>
</dbReference>
<dbReference type="GO" id="GO:0004252">
    <property type="term" value="F:serine-type endopeptidase activity"/>
    <property type="evidence" value="ECO:0007669"/>
    <property type="project" value="InterPro"/>
</dbReference>
<dbReference type="KEGG" id="ccot:CCAX7_65650"/>
<keyword evidence="4" id="KW-0378">Hydrolase</keyword>
<comment type="similarity">
    <text evidence="2">Belongs to the peptidase S54 family.</text>
</comment>
<evidence type="ECO:0000256" key="3">
    <source>
        <dbReference type="ARBA" id="ARBA00022692"/>
    </source>
</evidence>
<dbReference type="InterPro" id="IPR050925">
    <property type="entry name" value="Rhomboid_protease_S54"/>
</dbReference>
<dbReference type="GO" id="GO:0016020">
    <property type="term" value="C:membrane"/>
    <property type="evidence" value="ECO:0007669"/>
    <property type="project" value="UniProtKB-SubCell"/>
</dbReference>
<dbReference type="PANTHER" id="PTHR43731:SF14">
    <property type="entry name" value="PRESENILIN-ASSOCIATED RHOMBOID-LIKE PROTEIN, MITOCHONDRIAL"/>
    <property type="match status" value="1"/>
</dbReference>
<dbReference type="Gene3D" id="1.20.1540.10">
    <property type="entry name" value="Rhomboid-like"/>
    <property type="match status" value="1"/>
</dbReference>
<dbReference type="OrthoDB" id="9813074at2"/>
<dbReference type="InterPro" id="IPR011990">
    <property type="entry name" value="TPR-like_helical_dom_sf"/>
</dbReference>
<evidence type="ECO:0000313" key="9">
    <source>
        <dbReference type="Proteomes" id="UP000287394"/>
    </source>
</evidence>
<organism evidence="8 9">
    <name type="scientific">Capsulimonas corticalis</name>
    <dbReference type="NCBI Taxonomy" id="2219043"/>
    <lineage>
        <taxon>Bacteria</taxon>
        <taxon>Bacillati</taxon>
        <taxon>Armatimonadota</taxon>
        <taxon>Armatimonadia</taxon>
        <taxon>Capsulimonadales</taxon>
        <taxon>Capsulimonadaceae</taxon>
        <taxon>Capsulimonas</taxon>
    </lineage>
</organism>
<feature type="domain" description="Peptidase S54 rhomboid" evidence="7">
    <location>
        <begin position="71"/>
        <end position="229"/>
    </location>
</feature>
<reference evidence="8 9" key="1">
    <citation type="journal article" date="2019" name="Int. J. Syst. Evol. Microbiol.">
        <title>Capsulimonas corticalis gen. nov., sp. nov., an aerobic capsulated bacterium, of a novel bacterial order, Capsulimonadales ord. nov., of the class Armatimonadia of the phylum Armatimonadetes.</title>
        <authorList>
            <person name="Li J."/>
            <person name="Kudo C."/>
            <person name="Tonouchi A."/>
        </authorList>
    </citation>
    <scope>NUCLEOTIDE SEQUENCE [LARGE SCALE GENOMIC DNA]</scope>
    <source>
        <strain evidence="8 9">AX-7</strain>
    </source>
</reference>
<name>A0A402CR25_9BACT</name>
<keyword evidence="5" id="KW-1133">Transmembrane helix</keyword>
<dbReference type="EMBL" id="AP025739">
    <property type="protein sequence ID" value="BDI34514.1"/>
    <property type="molecule type" value="Genomic_DNA"/>
</dbReference>
<evidence type="ECO:0000313" key="8">
    <source>
        <dbReference type="EMBL" id="BDI34514.1"/>
    </source>
</evidence>
<dbReference type="RefSeq" id="WP_119319870.1">
    <property type="nucleotide sequence ID" value="NZ_AP025739.1"/>
</dbReference>
<accession>A0A402CR25</accession>
<dbReference type="Proteomes" id="UP000287394">
    <property type="component" value="Chromosome"/>
</dbReference>
<evidence type="ECO:0000256" key="4">
    <source>
        <dbReference type="ARBA" id="ARBA00022801"/>
    </source>
</evidence>
<dbReference type="AlphaFoldDB" id="A0A402CR25"/>
<proteinExistence type="inferred from homology"/>
<comment type="subcellular location">
    <subcellularLocation>
        <location evidence="1">Membrane</location>
        <topology evidence="1">Multi-pass membrane protein</topology>
    </subcellularLocation>
</comment>
<dbReference type="InterPro" id="IPR022764">
    <property type="entry name" value="Peptidase_S54_rhomboid_dom"/>
</dbReference>
<dbReference type="Pfam" id="PF01694">
    <property type="entry name" value="Rhomboid"/>
    <property type="match status" value="1"/>
</dbReference>
<keyword evidence="6" id="KW-0472">Membrane</keyword>
<dbReference type="InterPro" id="IPR035952">
    <property type="entry name" value="Rhomboid-like_sf"/>
</dbReference>
<evidence type="ECO:0000256" key="2">
    <source>
        <dbReference type="ARBA" id="ARBA00009045"/>
    </source>
</evidence>
<keyword evidence="9" id="KW-1185">Reference proteome</keyword>
<evidence type="ECO:0000256" key="6">
    <source>
        <dbReference type="ARBA" id="ARBA00023136"/>
    </source>
</evidence>
<keyword evidence="3" id="KW-0812">Transmembrane</keyword>
<dbReference type="PANTHER" id="PTHR43731">
    <property type="entry name" value="RHOMBOID PROTEASE"/>
    <property type="match status" value="1"/>
</dbReference>
<dbReference type="SUPFAM" id="SSF144091">
    <property type="entry name" value="Rhomboid-like"/>
    <property type="match status" value="1"/>
</dbReference>
<evidence type="ECO:0000259" key="7">
    <source>
        <dbReference type="Pfam" id="PF01694"/>
    </source>
</evidence>
<evidence type="ECO:0000256" key="5">
    <source>
        <dbReference type="ARBA" id="ARBA00022989"/>
    </source>
</evidence>
<sequence>MRFSSWWVALLLVTPLPVGAGQKIRRTPWVTYTLIAINVLVYLVTLPDHSSDFGSHLFRVWGLLPLAPRPITLVTSLFFHVSLAHVFWNMAFLWLFGPHVEDAVGPWTFLILYLGGGITAGLLHMAVVLLFASHLPSTPEPLVGASGAVSAILAPFAIRYHRAHLRLIWPIGFLMGNKWGDLEAPALAALGVWLAQNLAGAFRGILDPASWGIAYWAHLGGFVFGLLTAELTGLFRDGRQEYTLEDARAAVAHGRDRHAVAVEKFRSFLQLDPDNAAVRVELAAAEAKYGSAEERREAAREMAGAVRLFQRQGQHVDAIQTCAQAVSLGLPLAFTSRERLRLSGAAQDQGDRPTAIVLLQDLIAETPDASESEIAHLRLGQLLLSADPQAAYIMLSTFLEHYPDSEWARRARDLRAEAALLADTE</sequence>
<gene>
    <name evidence="8" type="ORF">CCAX7_65650</name>
</gene>
<protein>
    <recommendedName>
        <fullName evidence="7">Peptidase S54 rhomboid domain-containing protein</fullName>
    </recommendedName>
</protein>
<evidence type="ECO:0000256" key="1">
    <source>
        <dbReference type="ARBA" id="ARBA00004141"/>
    </source>
</evidence>